<sequence length="91" mass="10270">MKGVMGFGKKGKLCPRYVGPCLILRHIGKVYYELYLPNDLASVHLVFHVSMLKKCVGDTTSIVPLESLGIKESLSYEEVLVEFLDRQVKKL</sequence>
<dbReference type="AlphaFoldDB" id="A0AAF0ZDR4"/>
<dbReference type="PANTHER" id="PTHR46148:SF57">
    <property type="entry name" value="OS12G0499874 PROTEIN"/>
    <property type="match status" value="1"/>
</dbReference>
<dbReference type="Proteomes" id="UP001234989">
    <property type="component" value="Chromosome 7"/>
</dbReference>
<evidence type="ECO:0000259" key="1">
    <source>
        <dbReference type="Pfam" id="PF24626"/>
    </source>
</evidence>
<dbReference type="InterPro" id="IPR056924">
    <property type="entry name" value="SH3_Tf2-1"/>
</dbReference>
<dbReference type="Pfam" id="PF24626">
    <property type="entry name" value="SH3_Tf2-1"/>
    <property type="match status" value="1"/>
</dbReference>
<dbReference type="PANTHER" id="PTHR46148">
    <property type="entry name" value="CHROMO DOMAIN-CONTAINING PROTEIN"/>
    <property type="match status" value="1"/>
</dbReference>
<proteinExistence type="predicted"/>
<keyword evidence="3" id="KW-1185">Reference proteome</keyword>
<accession>A0AAF0ZDR4</accession>
<name>A0AAF0ZDR4_SOLVR</name>
<evidence type="ECO:0000313" key="3">
    <source>
        <dbReference type="Proteomes" id="UP001234989"/>
    </source>
</evidence>
<evidence type="ECO:0000313" key="2">
    <source>
        <dbReference type="EMBL" id="WMV38041.1"/>
    </source>
</evidence>
<reference evidence="2" key="1">
    <citation type="submission" date="2023-08" db="EMBL/GenBank/DDBJ databases">
        <title>A de novo genome assembly of Solanum verrucosum Schlechtendal, a Mexican diploid species geographically isolated from the other diploid A-genome species in potato relatives.</title>
        <authorList>
            <person name="Hosaka K."/>
        </authorList>
    </citation>
    <scope>NUCLEOTIDE SEQUENCE</scope>
    <source>
        <tissue evidence="2">Young leaves</tissue>
    </source>
</reference>
<gene>
    <name evidence="2" type="ORF">MTR67_031426</name>
</gene>
<feature type="domain" description="Tf2-1-like SH3-like" evidence="1">
    <location>
        <begin position="7"/>
        <end position="56"/>
    </location>
</feature>
<organism evidence="2 3">
    <name type="scientific">Solanum verrucosum</name>
    <dbReference type="NCBI Taxonomy" id="315347"/>
    <lineage>
        <taxon>Eukaryota</taxon>
        <taxon>Viridiplantae</taxon>
        <taxon>Streptophyta</taxon>
        <taxon>Embryophyta</taxon>
        <taxon>Tracheophyta</taxon>
        <taxon>Spermatophyta</taxon>
        <taxon>Magnoliopsida</taxon>
        <taxon>eudicotyledons</taxon>
        <taxon>Gunneridae</taxon>
        <taxon>Pentapetalae</taxon>
        <taxon>asterids</taxon>
        <taxon>lamiids</taxon>
        <taxon>Solanales</taxon>
        <taxon>Solanaceae</taxon>
        <taxon>Solanoideae</taxon>
        <taxon>Solaneae</taxon>
        <taxon>Solanum</taxon>
    </lineage>
</organism>
<protein>
    <recommendedName>
        <fullName evidence="1">Tf2-1-like SH3-like domain-containing protein</fullName>
    </recommendedName>
</protein>
<dbReference type="EMBL" id="CP133618">
    <property type="protein sequence ID" value="WMV38041.1"/>
    <property type="molecule type" value="Genomic_DNA"/>
</dbReference>